<organism evidence="2 3">
    <name type="scientific">Calyptomena viridis</name>
    <name type="common">Lesser green broadbill</name>
    <dbReference type="NCBI Taxonomy" id="135972"/>
    <lineage>
        <taxon>Eukaryota</taxon>
        <taxon>Metazoa</taxon>
        <taxon>Chordata</taxon>
        <taxon>Craniata</taxon>
        <taxon>Vertebrata</taxon>
        <taxon>Euteleostomi</taxon>
        <taxon>Archelosauria</taxon>
        <taxon>Archosauria</taxon>
        <taxon>Dinosauria</taxon>
        <taxon>Saurischia</taxon>
        <taxon>Theropoda</taxon>
        <taxon>Coelurosauria</taxon>
        <taxon>Aves</taxon>
        <taxon>Neognathae</taxon>
        <taxon>Neoaves</taxon>
        <taxon>Telluraves</taxon>
        <taxon>Australaves</taxon>
        <taxon>Passeriformes</taxon>
        <taxon>Eurylaimidae</taxon>
        <taxon>Calyptomena</taxon>
    </lineage>
</organism>
<dbReference type="PANTHER" id="PTHR33332">
    <property type="entry name" value="REVERSE TRANSCRIPTASE DOMAIN-CONTAINING PROTEIN"/>
    <property type="match status" value="1"/>
</dbReference>
<evidence type="ECO:0000259" key="1">
    <source>
        <dbReference type="PROSITE" id="PS50878"/>
    </source>
</evidence>
<sequence length="107" mass="11488">QVLPDQPDLLLRPGDLPSGWGEGCVCSLPGLSKAFDTISRSKLLEKLAAHSLDTCTLHWVKNWLDGWAQSLVANGATSSWQSVTSGVPQGSVLGPVLFNIFIDNLDE</sequence>
<dbReference type="AlphaFoldDB" id="A0A851CPJ2"/>
<accession>A0A851CPJ2</accession>
<dbReference type="EMBL" id="WEIV01022632">
    <property type="protein sequence ID" value="NWI58034.1"/>
    <property type="molecule type" value="Genomic_DNA"/>
</dbReference>
<dbReference type="PROSITE" id="PS50878">
    <property type="entry name" value="RT_POL"/>
    <property type="match status" value="1"/>
</dbReference>
<dbReference type="Pfam" id="PF00078">
    <property type="entry name" value="RVT_1"/>
    <property type="match status" value="1"/>
</dbReference>
<evidence type="ECO:0000313" key="2">
    <source>
        <dbReference type="EMBL" id="NWI58034.1"/>
    </source>
</evidence>
<keyword evidence="3" id="KW-1185">Reference proteome</keyword>
<feature type="non-terminal residue" evidence="2">
    <location>
        <position position="107"/>
    </location>
</feature>
<dbReference type="Proteomes" id="UP000642973">
    <property type="component" value="Unassembled WGS sequence"/>
</dbReference>
<feature type="domain" description="Reverse transcriptase" evidence="1">
    <location>
        <begin position="1"/>
        <end position="107"/>
    </location>
</feature>
<name>A0A851CPJ2_CALVR</name>
<proteinExistence type="predicted"/>
<gene>
    <name evidence="2" type="primary">Jockey\pol</name>
    <name evidence="2" type="ORF">CALVIR_R15136</name>
</gene>
<evidence type="ECO:0000313" key="3">
    <source>
        <dbReference type="Proteomes" id="UP000642973"/>
    </source>
</evidence>
<feature type="non-terminal residue" evidence="2">
    <location>
        <position position="1"/>
    </location>
</feature>
<dbReference type="InterPro" id="IPR000477">
    <property type="entry name" value="RT_dom"/>
</dbReference>
<protein>
    <submittedName>
        <fullName evidence="2">RTJK polymerase</fullName>
    </submittedName>
</protein>
<reference evidence="2" key="1">
    <citation type="submission" date="2019-10" db="EMBL/GenBank/DDBJ databases">
        <title>Bird 10,000 Genomes (B10K) Project - Family phase.</title>
        <authorList>
            <person name="Zhang G."/>
        </authorList>
    </citation>
    <scope>NUCLEOTIDE SEQUENCE</scope>
    <source>
        <strain evidence="2">B10K-DU-002-55</strain>
        <tissue evidence="2">Muscle</tissue>
    </source>
</reference>
<comment type="caution">
    <text evidence="2">The sequence shown here is derived from an EMBL/GenBank/DDBJ whole genome shotgun (WGS) entry which is preliminary data.</text>
</comment>